<feature type="domain" description="Metallo-beta-lactamase" evidence="1">
    <location>
        <begin position="18"/>
        <end position="203"/>
    </location>
</feature>
<name>A0A972F8N9_9RHOO</name>
<organism evidence="2 3">
    <name type="scientific">Azoarcus taiwanensis</name>
    <dbReference type="NCBI Taxonomy" id="666964"/>
    <lineage>
        <taxon>Bacteria</taxon>
        <taxon>Pseudomonadati</taxon>
        <taxon>Pseudomonadota</taxon>
        <taxon>Betaproteobacteria</taxon>
        <taxon>Rhodocyclales</taxon>
        <taxon>Zoogloeaceae</taxon>
        <taxon>Azoarcus</taxon>
    </lineage>
</organism>
<keyword evidence="3" id="KW-1185">Reference proteome</keyword>
<evidence type="ECO:0000313" key="3">
    <source>
        <dbReference type="Proteomes" id="UP000599523"/>
    </source>
</evidence>
<evidence type="ECO:0000259" key="1">
    <source>
        <dbReference type="SMART" id="SM00849"/>
    </source>
</evidence>
<dbReference type="InterPro" id="IPR036866">
    <property type="entry name" value="RibonucZ/Hydroxyglut_hydro"/>
</dbReference>
<dbReference type="RefSeq" id="WP_168986769.1">
    <property type="nucleotide sequence ID" value="NZ_CAWPHM010000022.1"/>
</dbReference>
<dbReference type="SUPFAM" id="SSF56281">
    <property type="entry name" value="Metallo-hydrolase/oxidoreductase"/>
    <property type="match status" value="1"/>
</dbReference>
<proteinExistence type="predicted"/>
<dbReference type="Pfam" id="PF00753">
    <property type="entry name" value="Lactamase_B"/>
    <property type="match status" value="1"/>
</dbReference>
<sequence>MSVTLPEGVQVIERGWLSSNNVLLFDGAEATLIDSGYQSHAEQTVALLRTALGGRRLAHLVNTHSHSDHIGGNAAVRRAFACDIVVPAGMAGAVERWDEDALLLSIADQVGERFPVDATVEAGERLAMGGGEWHVLEAPGHDMDAVMFHDPDRRILISGDALWRDGFGILFADVLGTGDGVGATRSTLEAIARLSVDVVIPGHGAPFVEFDDALERAFGRLAAFEADGARIARNAIRACITFTLLDRRAMDIEALSQHLGEVALYREANARFLGLSASELADWLVGDLVRAGVARREGDRLLAA</sequence>
<dbReference type="InterPro" id="IPR001279">
    <property type="entry name" value="Metallo-B-lactamas"/>
</dbReference>
<reference evidence="2" key="1">
    <citation type="submission" date="2019-12" db="EMBL/GenBank/DDBJ databases">
        <title>Comparative genomics gives insights into the taxonomy of the Azoarcus-Aromatoleum group and reveals separate origins of nif in the plant-associated Azoarcus and non-plant-associated Aromatoleum sub-groups.</title>
        <authorList>
            <person name="Lafos M."/>
            <person name="Maluk M."/>
            <person name="Batista M."/>
            <person name="Junghare M."/>
            <person name="Carmona M."/>
            <person name="Faoro H."/>
            <person name="Cruz L.M."/>
            <person name="Battistoni F."/>
            <person name="De Souza E."/>
            <person name="Pedrosa F."/>
            <person name="Chen W.-M."/>
            <person name="Poole P.S."/>
            <person name="Dixon R.A."/>
            <person name="James E.K."/>
        </authorList>
    </citation>
    <scope>NUCLEOTIDE SEQUENCE</scope>
    <source>
        <strain evidence="2">NSC3</strain>
    </source>
</reference>
<evidence type="ECO:0000313" key="2">
    <source>
        <dbReference type="EMBL" id="NMG01979.1"/>
    </source>
</evidence>
<dbReference type="InterPro" id="IPR050855">
    <property type="entry name" value="NDM-1-like"/>
</dbReference>
<dbReference type="Gene3D" id="3.60.15.10">
    <property type="entry name" value="Ribonuclease Z/Hydroxyacylglutathione hydrolase-like"/>
    <property type="match status" value="1"/>
</dbReference>
<comment type="caution">
    <text evidence="2">The sequence shown here is derived from an EMBL/GenBank/DDBJ whole genome shotgun (WGS) entry which is preliminary data.</text>
</comment>
<accession>A0A972F8N9</accession>
<gene>
    <name evidence="2" type="ORF">GPA21_03200</name>
</gene>
<dbReference type="SMART" id="SM00849">
    <property type="entry name" value="Lactamase_B"/>
    <property type="match status" value="1"/>
</dbReference>
<dbReference type="AlphaFoldDB" id="A0A972F8N9"/>
<dbReference type="CDD" id="cd06262">
    <property type="entry name" value="metallo-hydrolase-like_MBL-fold"/>
    <property type="match status" value="1"/>
</dbReference>
<dbReference type="Proteomes" id="UP000599523">
    <property type="component" value="Unassembled WGS sequence"/>
</dbReference>
<dbReference type="EMBL" id="WTVM01000011">
    <property type="protein sequence ID" value="NMG01979.1"/>
    <property type="molecule type" value="Genomic_DNA"/>
</dbReference>
<dbReference type="PANTHER" id="PTHR42951">
    <property type="entry name" value="METALLO-BETA-LACTAMASE DOMAIN-CONTAINING"/>
    <property type="match status" value="1"/>
</dbReference>
<protein>
    <submittedName>
        <fullName evidence="2">MBL fold metallo-hydrolase</fullName>
    </submittedName>
</protein>